<dbReference type="STRING" id="1367477.N288_22200"/>
<dbReference type="Proteomes" id="UP000017805">
    <property type="component" value="Chromosome"/>
</dbReference>
<dbReference type="InterPro" id="IPR058930">
    <property type="entry name" value="YwzD"/>
</dbReference>
<dbReference type="AlphaFoldDB" id="U5LFQ1"/>
<dbReference type="EMBL" id="CP006643">
    <property type="protein sequence ID" value="AGX06280.1"/>
    <property type="molecule type" value="Genomic_DNA"/>
</dbReference>
<dbReference type="HOGENOM" id="CLU_3004487_0_0_9"/>
<protein>
    <submittedName>
        <fullName evidence="1">Uncharacterized protein</fullName>
    </submittedName>
</protein>
<dbReference type="KEGG" id="bif:N288_22200"/>
<sequence>MEMSEKQKYFFDILKEAHKSGTSDSQLSTEEFIKDLQKKLIEIFPLDSGNRSDTSS</sequence>
<dbReference type="PATRIC" id="fig|1367477.3.peg.4431"/>
<proteinExistence type="predicted"/>
<name>U5LFQ1_9BACI</name>
<keyword evidence="2" id="KW-1185">Reference proteome</keyword>
<evidence type="ECO:0000313" key="2">
    <source>
        <dbReference type="Proteomes" id="UP000017805"/>
    </source>
</evidence>
<organism evidence="1 2">
    <name type="scientific">Bacillus infantis NRRL B-14911</name>
    <dbReference type="NCBI Taxonomy" id="1367477"/>
    <lineage>
        <taxon>Bacteria</taxon>
        <taxon>Bacillati</taxon>
        <taxon>Bacillota</taxon>
        <taxon>Bacilli</taxon>
        <taxon>Bacillales</taxon>
        <taxon>Bacillaceae</taxon>
        <taxon>Bacillus</taxon>
    </lineage>
</organism>
<dbReference type="Pfam" id="PF26162">
    <property type="entry name" value="YwzD"/>
    <property type="match status" value="1"/>
</dbReference>
<accession>U5LFQ1</accession>
<reference evidence="1 2" key="1">
    <citation type="submission" date="2013-07" db="EMBL/GenBank/DDBJ databases">
        <title>Complete genome sequence of Bacillus infantis NRRL B-14911 that has potential to induce cardiac disease by antigenic mimicry.</title>
        <authorList>
            <person name="Massilamany C."/>
            <person name="Smith T.P.L."/>
            <person name="Loy J.D."/>
            <person name="Barletta R."/>
            <person name="Reddy J."/>
        </authorList>
    </citation>
    <scope>NUCLEOTIDE SEQUENCE [LARGE SCALE GENOMIC DNA]</scope>
    <source>
        <strain evidence="1 2">NRRL B-14911</strain>
    </source>
</reference>
<gene>
    <name evidence="1" type="ORF">N288_22200</name>
</gene>
<evidence type="ECO:0000313" key="1">
    <source>
        <dbReference type="EMBL" id="AGX06280.1"/>
    </source>
</evidence>